<evidence type="ECO:0000259" key="14">
    <source>
        <dbReference type="PROSITE" id="PS51178"/>
    </source>
</evidence>
<evidence type="ECO:0000313" key="15">
    <source>
        <dbReference type="EMBL" id="NIH58764.1"/>
    </source>
</evidence>
<feature type="domain" description="Protein kinase" evidence="13">
    <location>
        <begin position="12"/>
        <end position="278"/>
    </location>
</feature>
<reference evidence="15 16" key="1">
    <citation type="submission" date="2020-02" db="EMBL/GenBank/DDBJ databases">
        <title>Sequencing the genomes of 1000 actinobacteria strains.</title>
        <authorList>
            <person name="Klenk H.-P."/>
        </authorList>
    </citation>
    <scope>NUCLEOTIDE SEQUENCE [LARGE SCALE GENOMIC DNA]</scope>
    <source>
        <strain evidence="15 16">DSM 19609</strain>
    </source>
</reference>
<evidence type="ECO:0000256" key="2">
    <source>
        <dbReference type="ARBA" id="ARBA00022527"/>
    </source>
</evidence>
<dbReference type="Pfam" id="PF00069">
    <property type="entry name" value="Pkinase"/>
    <property type="match status" value="1"/>
</dbReference>
<dbReference type="EMBL" id="JAAMOZ010000005">
    <property type="protein sequence ID" value="NIH58764.1"/>
    <property type="molecule type" value="Genomic_DNA"/>
</dbReference>
<feature type="domain" description="PASTA" evidence="14">
    <location>
        <begin position="388"/>
        <end position="454"/>
    </location>
</feature>
<dbReference type="InterPro" id="IPR017441">
    <property type="entry name" value="Protein_kinase_ATP_BS"/>
</dbReference>
<feature type="region of interest" description="Disordered" evidence="11">
    <location>
        <begin position="417"/>
        <end position="441"/>
    </location>
</feature>
<gene>
    <name evidence="15" type="ORF">FB473_003465</name>
</gene>
<dbReference type="PANTHER" id="PTHR43289:SF6">
    <property type="entry name" value="SERINE_THREONINE-PROTEIN KINASE NEKL-3"/>
    <property type="match status" value="1"/>
</dbReference>
<dbReference type="Gene3D" id="3.30.200.20">
    <property type="entry name" value="Phosphorylase Kinase, domain 1"/>
    <property type="match status" value="1"/>
</dbReference>
<evidence type="ECO:0000259" key="13">
    <source>
        <dbReference type="PROSITE" id="PS50011"/>
    </source>
</evidence>
<dbReference type="PROSITE" id="PS00108">
    <property type="entry name" value="PROTEIN_KINASE_ST"/>
    <property type="match status" value="1"/>
</dbReference>
<dbReference type="PROSITE" id="PS00107">
    <property type="entry name" value="PROTEIN_KINASE_ATP"/>
    <property type="match status" value="1"/>
</dbReference>
<accession>A0ABX0SKB6</accession>
<evidence type="ECO:0000256" key="4">
    <source>
        <dbReference type="ARBA" id="ARBA00022737"/>
    </source>
</evidence>
<dbReference type="EC" id="2.7.11.1" evidence="1"/>
<organism evidence="15 16">
    <name type="scientific">Brooklawnia cerclae</name>
    <dbReference type="NCBI Taxonomy" id="349934"/>
    <lineage>
        <taxon>Bacteria</taxon>
        <taxon>Bacillati</taxon>
        <taxon>Actinomycetota</taxon>
        <taxon>Actinomycetes</taxon>
        <taxon>Propionibacteriales</taxon>
        <taxon>Propionibacteriaceae</taxon>
        <taxon>Brooklawnia</taxon>
    </lineage>
</organism>
<evidence type="ECO:0000256" key="1">
    <source>
        <dbReference type="ARBA" id="ARBA00012513"/>
    </source>
</evidence>
<dbReference type="Pfam" id="PF03793">
    <property type="entry name" value="PASTA"/>
    <property type="match status" value="4"/>
</dbReference>
<sequence length="684" mass="72797">MTDEPVVLGGRYQLEEVIGRGGMAEVWRARDLRLDREVAIKRLRVDLATDQIFQARFQREAQAAAGLNHPNIVSVYDTGEKVDPASGTLVPYIVMELIQGHTLRDILRQGGSIQPEKAFEYTMGVLDALSYSHKHDIVHRDIKPANVMITPSGQVKVMDFGIARAVSDTSATMTQTAAVIGTAQYLSPEQARGEQVDARSDIYSAGCLLYELLTGRPPFLGDSPVSVAYQHVREMPVPPSQLDPEITPQMDAIVLKALAKNPDDRYQSARLMRDDCWRLLNGQPVAARVPAIMAIDPAMTAPTRALPPEEDDQDATHLFSATSEQGYAQDYDQGYEDEDYDQGASAEAATGRKKRRLSPATIVLIVLLAVLLAALGLFVWRILAPSADDNQVQVPSVMGFQEDAATEQLTNASLQPKVERVSGPAEGEGTVVAQDPSGGTEVQVGSTVTITINDGPPVTKIPTGLVGKTSDEAKSVLTAAGFTNVTVVDAPADKDRVDAAKGEVVQVSPAEGTEVTTDKQIILYAATGQGSVPDVAGQAEADARATLTSAGYTSISVEDAPLGQEPVDFSAGVIVSTRPTAGSTVSKSETITLVRATGRSLVPNVRGKTQEQAIEDLNAVGFTNVEVVEQPNEVASNLGKVIDQLPTDGESAGYLRSQKITIYVAVSATPSSHTSSPSSPSTRG</sequence>
<feature type="transmembrane region" description="Helical" evidence="12">
    <location>
        <begin position="362"/>
        <end position="383"/>
    </location>
</feature>
<keyword evidence="16" id="KW-1185">Reference proteome</keyword>
<evidence type="ECO:0000256" key="9">
    <source>
        <dbReference type="ARBA" id="ARBA00048679"/>
    </source>
</evidence>
<dbReference type="SUPFAM" id="SSF54184">
    <property type="entry name" value="Penicillin-binding protein 2x (pbp-2x), c-terminal domain"/>
    <property type="match status" value="1"/>
</dbReference>
<dbReference type="PROSITE" id="PS51178">
    <property type="entry name" value="PASTA"/>
    <property type="match status" value="3"/>
</dbReference>
<dbReference type="InterPro" id="IPR008271">
    <property type="entry name" value="Ser/Thr_kinase_AS"/>
</dbReference>
<feature type="domain" description="PASTA" evidence="14">
    <location>
        <begin position="455"/>
        <end position="527"/>
    </location>
</feature>
<evidence type="ECO:0000256" key="11">
    <source>
        <dbReference type="SAM" id="MobiDB-lite"/>
    </source>
</evidence>
<keyword evidence="12" id="KW-1133">Transmembrane helix</keyword>
<evidence type="ECO:0000256" key="12">
    <source>
        <dbReference type="SAM" id="Phobius"/>
    </source>
</evidence>
<evidence type="ECO:0000256" key="5">
    <source>
        <dbReference type="ARBA" id="ARBA00022741"/>
    </source>
</evidence>
<keyword evidence="7 10" id="KW-0067">ATP-binding</keyword>
<dbReference type="CDD" id="cd06577">
    <property type="entry name" value="PASTA_pknB"/>
    <property type="match status" value="4"/>
</dbReference>
<dbReference type="PANTHER" id="PTHR43289">
    <property type="entry name" value="MITOGEN-ACTIVATED PROTEIN KINASE KINASE KINASE 20-RELATED"/>
    <property type="match status" value="1"/>
</dbReference>
<keyword evidence="2" id="KW-0723">Serine/threonine-protein kinase</keyword>
<dbReference type="InterPro" id="IPR000719">
    <property type="entry name" value="Prot_kinase_dom"/>
</dbReference>
<dbReference type="InterPro" id="IPR011009">
    <property type="entry name" value="Kinase-like_dom_sf"/>
</dbReference>
<comment type="catalytic activity">
    <reaction evidence="8">
        <text>L-threonyl-[protein] + ATP = O-phospho-L-threonyl-[protein] + ADP + H(+)</text>
        <dbReference type="Rhea" id="RHEA:46608"/>
        <dbReference type="Rhea" id="RHEA-COMP:11060"/>
        <dbReference type="Rhea" id="RHEA-COMP:11605"/>
        <dbReference type="ChEBI" id="CHEBI:15378"/>
        <dbReference type="ChEBI" id="CHEBI:30013"/>
        <dbReference type="ChEBI" id="CHEBI:30616"/>
        <dbReference type="ChEBI" id="CHEBI:61977"/>
        <dbReference type="ChEBI" id="CHEBI:456216"/>
        <dbReference type="EC" id="2.7.11.1"/>
    </reaction>
</comment>
<dbReference type="CDD" id="cd14014">
    <property type="entry name" value="STKc_PknB_like"/>
    <property type="match status" value="1"/>
</dbReference>
<dbReference type="GO" id="GO:0004674">
    <property type="term" value="F:protein serine/threonine kinase activity"/>
    <property type="evidence" value="ECO:0007669"/>
    <property type="project" value="UniProtKB-EC"/>
</dbReference>
<protein>
    <recommendedName>
        <fullName evidence="1">non-specific serine/threonine protein kinase</fullName>
        <ecNumber evidence="1">2.7.11.1</ecNumber>
    </recommendedName>
</protein>
<evidence type="ECO:0000256" key="10">
    <source>
        <dbReference type="PROSITE-ProRule" id="PRU10141"/>
    </source>
</evidence>
<evidence type="ECO:0000313" key="16">
    <source>
        <dbReference type="Proteomes" id="UP000749311"/>
    </source>
</evidence>
<dbReference type="Gene3D" id="3.30.10.20">
    <property type="match status" value="4"/>
</dbReference>
<keyword evidence="12" id="KW-0472">Membrane</keyword>
<name>A0ABX0SKB6_9ACTN</name>
<proteinExistence type="predicted"/>
<dbReference type="NCBIfam" id="NF033483">
    <property type="entry name" value="PknB_PASTA_kin"/>
    <property type="match status" value="1"/>
</dbReference>
<dbReference type="SUPFAM" id="SSF56112">
    <property type="entry name" value="Protein kinase-like (PK-like)"/>
    <property type="match status" value="1"/>
</dbReference>
<dbReference type="SMART" id="SM00220">
    <property type="entry name" value="S_TKc"/>
    <property type="match status" value="1"/>
</dbReference>
<evidence type="ECO:0000256" key="7">
    <source>
        <dbReference type="ARBA" id="ARBA00022840"/>
    </source>
</evidence>
<evidence type="ECO:0000256" key="6">
    <source>
        <dbReference type="ARBA" id="ARBA00022777"/>
    </source>
</evidence>
<dbReference type="Gene3D" id="1.10.510.10">
    <property type="entry name" value="Transferase(Phosphotransferase) domain 1"/>
    <property type="match status" value="1"/>
</dbReference>
<dbReference type="Proteomes" id="UP000749311">
    <property type="component" value="Unassembled WGS sequence"/>
</dbReference>
<evidence type="ECO:0000256" key="8">
    <source>
        <dbReference type="ARBA" id="ARBA00047899"/>
    </source>
</evidence>
<keyword evidence="6 15" id="KW-0418">Kinase</keyword>
<dbReference type="PROSITE" id="PS50011">
    <property type="entry name" value="PROTEIN_KINASE_DOM"/>
    <property type="match status" value="1"/>
</dbReference>
<feature type="domain" description="PASTA" evidence="14">
    <location>
        <begin position="596"/>
        <end position="666"/>
    </location>
</feature>
<comment type="catalytic activity">
    <reaction evidence="9">
        <text>L-seryl-[protein] + ATP = O-phospho-L-seryl-[protein] + ADP + H(+)</text>
        <dbReference type="Rhea" id="RHEA:17989"/>
        <dbReference type="Rhea" id="RHEA-COMP:9863"/>
        <dbReference type="Rhea" id="RHEA-COMP:11604"/>
        <dbReference type="ChEBI" id="CHEBI:15378"/>
        <dbReference type="ChEBI" id="CHEBI:29999"/>
        <dbReference type="ChEBI" id="CHEBI:30616"/>
        <dbReference type="ChEBI" id="CHEBI:83421"/>
        <dbReference type="ChEBI" id="CHEBI:456216"/>
        <dbReference type="EC" id="2.7.11.1"/>
    </reaction>
</comment>
<keyword evidence="5 10" id="KW-0547">Nucleotide-binding</keyword>
<keyword evidence="4" id="KW-0677">Repeat</keyword>
<feature type="binding site" evidence="10">
    <location>
        <position position="41"/>
    </location>
    <ligand>
        <name>ATP</name>
        <dbReference type="ChEBI" id="CHEBI:30616"/>
    </ligand>
</feature>
<keyword evidence="3 15" id="KW-0808">Transferase</keyword>
<comment type="caution">
    <text evidence="15">The sequence shown here is derived from an EMBL/GenBank/DDBJ whole genome shotgun (WGS) entry which is preliminary data.</text>
</comment>
<dbReference type="InterPro" id="IPR005543">
    <property type="entry name" value="PASTA_dom"/>
</dbReference>
<keyword evidence="12" id="KW-0812">Transmembrane</keyword>
<dbReference type="RefSeq" id="WP_167171859.1">
    <property type="nucleotide sequence ID" value="NZ_BAAAOO010000006.1"/>
</dbReference>
<dbReference type="SMART" id="SM00740">
    <property type="entry name" value="PASTA"/>
    <property type="match status" value="4"/>
</dbReference>
<evidence type="ECO:0000256" key="3">
    <source>
        <dbReference type="ARBA" id="ARBA00022679"/>
    </source>
</evidence>